<keyword evidence="1" id="KW-1133">Transmembrane helix</keyword>
<accession>A0A2X2JX91</accession>
<keyword evidence="1" id="KW-0472">Membrane</keyword>
<dbReference type="EC" id="3.2.2.1" evidence="2"/>
<reference evidence="2 3" key="1">
    <citation type="submission" date="2018-06" db="EMBL/GenBank/DDBJ databases">
        <authorList>
            <consortium name="Pathogen Informatics"/>
            <person name="Doyle S."/>
        </authorList>
    </citation>
    <scope>NUCLEOTIDE SEQUENCE [LARGE SCALE GENOMIC DNA]</scope>
    <source>
        <strain evidence="2 3">NCTC7878</strain>
    </source>
</reference>
<feature type="transmembrane region" description="Helical" evidence="1">
    <location>
        <begin position="12"/>
        <end position="32"/>
    </location>
</feature>
<gene>
    <name evidence="2" type="ORF">NCTC7878_00276</name>
</gene>
<name>A0A2X2JX91_STAAU</name>
<keyword evidence="2" id="KW-0378">Hydrolase</keyword>
<dbReference type="Proteomes" id="UP000249913">
    <property type="component" value="Unassembled WGS sequence"/>
</dbReference>
<dbReference type="GO" id="GO:0008477">
    <property type="term" value="F:purine nucleosidase activity"/>
    <property type="evidence" value="ECO:0007669"/>
    <property type="project" value="UniProtKB-EC"/>
</dbReference>
<dbReference type="InterPro" id="IPR036452">
    <property type="entry name" value="Ribo_hydro-like"/>
</dbReference>
<dbReference type="EMBL" id="UAUX01000002">
    <property type="protein sequence ID" value="SPZ96816.1"/>
    <property type="molecule type" value="Genomic_DNA"/>
</dbReference>
<dbReference type="Gene3D" id="3.90.245.10">
    <property type="entry name" value="Ribonucleoside hydrolase-like"/>
    <property type="match status" value="1"/>
</dbReference>
<protein>
    <submittedName>
        <fullName evidence="2">Purine nucleosidase</fullName>
        <ecNumber evidence="2">3.2.2.1</ecNumber>
    </submittedName>
</protein>
<sequence length="105" mass="11798">MLDKDGRMNANIRALIFLGVSYAAVPPLTHFITNSTYFLWDVLTTAYIGNKDLVHSIEKKVDVISYGPSQGKTFECKDGRKINVINHVDNNAFFDYITALAKKVN</sequence>
<organism evidence="2 3">
    <name type="scientific">Staphylococcus aureus</name>
    <dbReference type="NCBI Taxonomy" id="1280"/>
    <lineage>
        <taxon>Bacteria</taxon>
        <taxon>Bacillati</taxon>
        <taxon>Bacillota</taxon>
        <taxon>Bacilli</taxon>
        <taxon>Bacillales</taxon>
        <taxon>Staphylococcaceae</taxon>
        <taxon>Staphylococcus</taxon>
    </lineage>
</organism>
<evidence type="ECO:0000313" key="2">
    <source>
        <dbReference type="EMBL" id="SPZ96816.1"/>
    </source>
</evidence>
<dbReference type="SUPFAM" id="SSF53590">
    <property type="entry name" value="Nucleoside hydrolase"/>
    <property type="match status" value="1"/>
</dbReference>
<keyword evidence="2" id="KW-0326">Glycosidase</keyword>
<dbReference type="AlphaFoldDB" id="A0A2X2JX91"/>
<keyword evidence="1" id="KW-0812">Transmembrane</keyword>
<evidence type="ECO:0000256" key="1">
    <source>
        <dbReference type="SAM" id="Phobius"/>
    </source>
</evidence>
<proteinExistence type="predicted"/>
<evidence type="ECO:0000313" key="3">
    <source>
        <dbReference type="Proteomes" id="UP000249913"/>
    </source>
</evidence>